<accession>A0A1F6DH37</accession>
<gene>
    <name evidence="1" type="ORF">A2765_03835</name>
</gene>
<name>A0A1F6DH37_9BACT</name>
<reference evidence="1 2" key="1">
    <citation type="journal article" date="2016" name="Nat. Commun.">
        <title>Thousands of microbial genomes shed light on interconnected biogeochemical processes in an aquifer system.</title>
        <authorList>
            <person name="Anantharaman K."/>
            <person name="Brown C.T."/>
            <person name="Hug L.A."/>
            <person name="Sharon I."/>
            <person name="Castelle C.J."/>
            <person name="Probst A.J."/>
            <person name="Thomas B.C."/>
            <person name="Singh A."/>
            <person name="Wilkins M.J."/>
            <person name="Karaoz U."/>
            <person name="Brodie E.L."/>
            <person name="Williams K.H."/>
            <person name="Hubbard S.S."/>
            <person name="Banfield J.F."/>
        </authorList>
    </citation>
    <scope>NUCLEOTIDE SEQUENCE [LARGE SCALE GENOMIC DNA]</scope>
</reference>
<dbReference type="Proteomes" id="UP000176377">
    <property type="component" value="Unassembled WGS sequence"/>
</dbReference>
<dbReference type="AlphaFoldDB" id="A0A1F6DH37"/>
<dbReference type="EMBL" id="MFLA01000003">
    <property type="protein sequence ID" value="OGG60691.1"/>
    <property type="molecule type" value="Genomic_DNA"/>
</dbReference>
<comment type="caution">
    <text evidence="1">The sequence shown here is derived from an EMBL/GenBank/DDBJ whole genome shotgun (WGS) entry which is preliminary data.</text>
</comment>
<protein>
    <recommendedName>
        <fullName evidence="3">DUF4367 domain-containing protein</fullName>
    </recommendedName>
</protein>
<evidence type="ECO:0008006" key="3">
    <source>
        <dbReference type="Google" id="ProtNLM"/>
    </source>
</evidence>
<proteinExistence type="predicted"/>
<evidence type="ECO:0000313" key="2">
    <source>
        <dbReference type="Proteomes" id="UP000176377"/>
    </source>
</evidence>
<sequence length="149" mass="17018">MTLGEGEPTIPETKQIAEGWRGYENAAFRFRLLYPEELSVREYTESGNAMSATFEDPQTGEGFQIYVTPYGETQITKEHFQLDIPSGVMKEPTDVIIGGVQGTMFFSKNSIMGDTREVWFINNGFLYEVVTYKQLDAWLGTVMQTWKFL</sequence>
<evidence type="ECO:0000313" key="1">
    <source>
        <dbReference type="EMBL" id="OGG60691.1"/>
    </source>
</evidence>
<organism evidence="1 2">
    <name type="scientific">Candidatus Kaiserbacteria bacterium RIFCSPHIGHO2_01_FULL_56_24</name>
    <dbReference type="NCBI Taxonomy" id="1798487"/>
    <lineage>
        <taxon>Bacteria</taxon>
        <taxon>Candidatus Kaiseribacteriota</taxon>
    </lineage>
</organism>